<evidence type="ECO:0000256" key="3">
    <source>
        <dbReference type="ARBA" id="ARBA00023154"/>
    </source>
</evidence>
<dbReference type="InterPro" id="IPR032095">
    <property type="entry name" value="Sacchrp_dh-like_C"/>
</dbReference>
<dbReference type="Pfam" id="PF16653">
    <property type="entry name" value="Sacchrp_dh_C"/>
    <property type="match status" value="1"/>
</dbReference>
<dbReference type="GO" id="GO:0019878">
    <property type="term" value="P:lysine biosynthetic process via aminoadipic acid"/>
    <property type="evidence" value="ECO:0007669"/>
    <property type="project" value="TreeGrafter"/>
</dbReference>
<comment type="caution">
    <text evidence="6">The sequence shown here is derived from an EMBL/GenBank/DDBJ whole genome shotgun (WGS) entry which is preliminary data.</text>
</comment>
<evidence type="ECO:0000313" key="6">
    <source>
        <dbReference type="EMBL" id="CAF9940430.1"/>
    </source>
</evidence>
<proteinExistence type="predicted"/>
<accession>A0A8H3PHH7</accession>
<dbReference type="SUPFAM" id="SSF55347">
    <property type="entry name" value="Glyceraldehyde-3-phosphate dehydrogenase-like, C-terminal domain"/>
    <property type="match status" value="1"/>
</dbReference>
<reference evidence="6" key="1">
    <citation type="submission" date="2021-03" db="EMBL/GenBank/DDBJ databases">
        <authorList>
            <person name="Tagirdzhanova G."/>
        </authorList>
    </citation>
    <scope>NUCLEOTIDE SEQUENCE</scope>
</reference>
<evidence type="ECO:0000256" key="1">
    <source>
        <dbReference type="ARBA" id="ARBA00022857"/>
    </source>
</evidence>
<dbReference type="Proteomes" id="UP000664534">
    <property type="component" value="Unassembled WGS sequence"/>
</dbReference>
<organism evidence="6 7">
    <name type="scientific">Imshaugia aleurites</name>
    <dbReference type="NCBI Taxonomy" id="172621"/>
    <lineage>
        <taxon>Eukaryota</taxon>
        <taxon>Fungi</taxon>
        <taxon>Dikarya</taxon>
        <taxon>Ascomycota</taxon>
        <taxon>Pezizomycotina</taxon>
        <taxon>Lecanoromycetes</taxon>
        <taxon>OSLEUM clade</taxon>
        <taxon>Lecanoromycetidae</taxon>
        <taxon>Lecanorales</taxon>
        <taxon>Lecanorineae</taxon>
        <taxon>Parmeliaceae</taxon>
        <taxon>Imshaugia</taxon>
    </lineage>
</organism>
<gene>
    <name evidence="6" type="ORF">IMSHALPRED_002023</name>
</gene>
<dbReference type="AlphaFoldDB" id="A0A8H3PHH7"/>
<name>A0A8H3PHH7_9LECA</name>
<dbReference type="Gene3D" id="3.40.50.720">
    <property type="entry name" value="NAD(P)-binding Rossmann-like Domain"/>
    <property type="match status" value="1"/>
</dbReference>
<dbReference type="FunFam" id="3.40.50.720:FF:000072">
    <property type="entry name" value="Saccharopine dehydrogenase [NADP(+), L-glutamate-forming]"/>
    <property type="match status" value="1"/>
</dbReference>
<dbReference type="Gene3D" id="3.30.360.10">
    <property type="entry name" value="Dihydrodipicolinate Reductase, domain 2"/>
    <property type="match status" value="1"/>
</dbReference>
<evidence type="ECO:0000259" key="5">
    <source>
        <dbReference type="Pfam" id="PF16653"/>
    </source>
</evidence>
<dbReference type="Pfam" id="PF03435">
    <property type="entry name" value="Sacchrp_dh_NADP"/>
    <property type="match status" value="1"/>
</dbReference>
<dbReference type="SUPFAM" id="SSF51735">
    <property type="entry name" value="NAD(P)-binding Rossmann-fold domains"/>
    <property type="match status" value="1"/>
</dbReference>
<feature type="domain" description="Saccharopine dehydrogenase NADP binding" evidence="4">
    <location>
        <begin position="2"/>
        <end position="109"/>
    </location>
</feature>
<evidence type="ECO:0008006" key="8">
    <source>
        <dbReference type="Google" id="ProtNLM"/>
    </source>
</evidence>
<keyword evidence="7" id="KW-1185">Reference proteome</keyword>
<dbReference type="EMBL" id="CAJPDT010000131">
    <property type="protein sequence ID" value="CAF9940430.1"/>
    <property type="molecule type" value="Genomic_DNA"/>
</dbReference>
<feature type="domain" description="Saccharopine dehydrogenase-like C-terminal" evidence="5">
    <location>
        <begin position="113"/>
        <end position="471"/>
    </location>
</feature>
<dbReference type="PANTHER" id="PTHR11133">
    <property type="entry name" value="SACCHAROPINE DEHYDROGENASE"/>
    <property type="match status" value="1"/>
</dbReference>
<evidence type="ECO:0000313" key="7">
    <source>
        <dbReference type="Proteomes" id="UP000664534"/>
    </source>
</evidence>
<dbReference type="InterPro" id="IPR036291">
    <property type="entry name" value="NAD(P)-bd_dom_sf"/>
</dbReference>
<dbReference type="PANTHER" id="PTHR11133:SF22">
    <property type="entry name" value="ALPHA-AMINOADIPIC SEMIALDEHYDE SYNTHASE, MITOCHONDRIAL"/>
    <property type="match status" value="1"/>
</dbReference>
<evidence type="ECO:0000259" key="4">
    <source>
        <dbReference type="Pfam" id="PF03435"/>
    </source>
</evidence>
<protein>
    <recommendedName>
        <fullName evidence="8">Saccharopine dehydrogenase</fullName>
    </recommendedName>
</protein>
<sequence>MVARPCVEYLVRDSKNHVTVACRTLSTAQGLASNLPQTKAISLDVSNSADLEKAIRDHELVISLVPYVYHAAVMKLAIKYKINAVTASYVSPAIRELEAAAKEAGIVILNEVGVDPGVDHLYAIKKIGEVHAQGGKVKEFYSYCGGLRFFVLHWPIVPMFLQIGSPKAVSRGSRAPPKRKLLIQGNTTAALECANNPLGFKFSWSPRGAIMSQMNSASFILNGKRVDIAAKDLMSHAEPLIIQEGYDFVAYPNRDSVPFREFYKIPEAETVVRGSLRYEGNPAFIKAFADAGWLDAEEKQWLKPGITWAEITQRVIGAADTSEISLVAGTKEKCKFPSEAESDRIASGMRYFGLFSSEEATIRGCNLLDTLCGQLETLLSFQPGERDLVMLQHKFVVEWEDGKRDTFTSTLELLGDPKGYSGMSKSVGVTCGIATQLLLDGHPALNTPGIVAPYEEAMCDPIRKLLELEGIKMVERKL</sequence>
<keyword evidence="3" id="KW-0457">Lysine biosynthesis</keyword>
<dbReference type="GO" id="GO:0004753">
    <property type="term" value="F:saccharopine dehydrogenase activity"/>
    <property type="evidence" value="ECO:0007669"/>
    <property type="project" value="TreeGrafter"/>
</dbReference>
<keyword evidence="2" id="KW-0560">Oxidoreductase</keyword>
<keyword evidence="1" id="KW-0521">NADP</keyword>
<dbReference type="GO" id="GO:0005737">
    <property type="term" value="C:cytoplasm"/>
    <property type="evidence" value="ECO:0007669"/>
    <property type="project" value="TreeGrafter"/>
</dbReference>
<dbReference type="OrthoDB" id="10059875at2759"/>
<dbReference type="Gene3D" id="1.10.1870.10">
    <property type="entry name" value="Domain 3, Saccharopine reductase"/>
    <property type="match status" value="1"/>
</dbReference>
<dbReference type="InterPro" id="IPR051168">
    <property type="entry name" value="AASS"/>
</dbReference>
<keyword evidence="3" id="KW-0028">Amino-acid biosynthesis</keyword>
<evidence type="ECO:0000256" key="2">
    <source>
        <dbReference type="ARBA" id="ARBA00023002"/>
    </source>
</evidence>
<dbReference type="InterPro" id="IPR005097">
    <property type="entry name" value="Sacchrp_dh_NADP-bd"/>
</dbReference>